<organism evidence="2 3">
    <name type="scientific">Musa balbisiana</name>
    <name type="common">Banana</name>
    <dbReference type="NCBI Taxonomy" id="52838"/>
    <lineage>
        <taxon>Eukaryota</taxon>
        <taxon>Viridiplantae</taxon>
        <taxon>Streptophyta</taxon>
        <taxon>Embryophyta</taxon>
        <taxon>Tracheophyta</taxon>
        <taxon>Spermatophyta</taxon>
        <taxon>Magnoliopsida</taxon>
        <taxon>Liliopsida</taxon>
        <taxon>Zingiberales</taxon>
        <taxon>Musaceae</taxon>
        <taxon>Musa</taxon>
    </lineage>
</organism>
<dbReference type="Proteomes" id="UP000317650">
    <property type="component" value="Chromosome 8"/>
</dbReference>
<dbReference type="AlphaFoldDB" id="A0A4S8K6W8"/>
<accession>A0A4S8K6W8</accession>
<comment type="caution">
    <text evidence="2">The sequence shown here is derived from an EMBL/GenBank/DDBJ whole genome shotgun (WGS) entry which is preliminary data.</text>
</comment>
<dbReference type="EMBL" id="PYDT01000002">
    <property type="protein sequence ID" value="THU70680.1"/>
    <property type="molecule type" value="Genomic_DNA"/>
</dbReference>
<proteinExistence type="predicted"/>
<protein>
    <submittedName>
        <fullName evidence="2">Uncharacterized protein</fullName>
    </submittedName>
</protein>
<sequence length="93" mass="10526">MHTLFVSRAYQRRWGSRVTSGVKISVINVSSVLDFAADQRRFRKTSGRNPTLDGARRSRSSRTAHDVKSDVSLDAWSAPSDVYEVSWILIRVT</sequence>
<reference evidence="2 3" key="1">
    <citation type="journal article" date="2019" name="Nat. Plants">
        <title>Genome sequencing of Musa balbisiana reveals subgenome evolution and function divergence in polyploid bananas.</title>
        <authorList>
            <person name="Yao X."/>
        </authorList>
    </citation>
    <scope>NUCLEOTIDE SEQUENCE [LARGE SCALE GENOMIC DNA]</scope>
    <source>
        <strain evidence="3">cv. DH-PKW</strain>
        <tissue evidence="2">Leaves</tissue>
    </source>
</reference>
<evidence type="ECO:0000313" key="2">
    <source>
        <dbReference type="EMBL" id="THU70680.1"/>
    </source>
</evidence>
<name>A0A4S8K6W8_MUSBA</name>
<evidence type="ECO:0000313" key="3">
    <source>
        <dbReference type="Proteomes" id="UP000317650"/>
    </source>
</evidence>
<evidence type="ECO:0000256" key="1">
    <source>
        <dbReference type="SAM" id="MobiDB-lite"/>
    </source>
</evidence>
<keyword evidence="3" id="KW-1185">Reference proteome</keyword>
<gene>
    <name evidence="2" type="ORF">C4D60_Mb08t27520</name>
</gene>
<feature type="region of interest" description="Disordered" evidence="1">
    <location>
        <begin position="44"/>
        <end position="63"/>
    </location>
</feature>